<dbReference type="Gene3D" id="3.40.50.1820">
    <property type="entry name" value="alpha/beta hydrolase"/>
    <property type="match status" value="1"/>
</dbReference>
<name>A0A3B3S6A2_9TELE</name>
<dbReference type="Pfam" id="PF05705">
    <property type="entry name" value="DUF829"/>
    <property type="match status" value="1"/>
</dbReference>
<dbReference type="RefSeq" id="XP_023652655.1">
    <property type="nucleotide sequence ID" value="XM_023796887.2"/>
</dbReference>
<dbReference type="KEGG" id="pki:111836009"/>
<dbReference type="PANTHER" id="PTHR20908:SF4">
    <property type="entry name" value="SI:DKEY-5I3.5"/>
    <property type="match status" value="1"/>
</dbReference>
<sequence>MMSMSAILSGVTAHKISKTITFLLNESVVLSWPPQGGARPLLLLLPWLGSQPRGLAKYCDIYLRSGFDVLIVESRVSQFLWPKWGLDYGMKVLEVLQSDRFVRRPLLVHAFSVGGYTFSQLLVHIYRNPQQYDGLIRRLRGQVYDSLVMGSLDRMAVGLGRSLLPQGENLVRAASMLYFRAFKRDTVDYFNMNIDIFWHHPIQAPALFFSCENDPMCDHLKMKEMIEDWQKRGMRVDCKAWKDSTHAGHLRDHPQQYLSTLQEFIQSLSMVPLKAKM</sequence>
<protein>
    <submittedName>
        <fullName evidence="1">Si:dkey-5i3.5</fullName>
    </submittedName>
</protein>
<keyword evidence="2" id="KW-1185">Reference proteome</keyword>
<reference evidence="1" key="2">
    <citation type="submission" date="2025-09" db="UniProtKB">
        <authorList>
            <consortium name="Ensembl"/>
        </authorList>
    </citation>
    <scope>IDENTIFICATION</scope>
</reference>
<dbReference type="Proteomes" id="UP000261540">
    <property type="component" value="Unplaced"/>
</dbReference>
<dbReference type="RefSeq" id="XP_023652658.1">
    <property type="nucleotide sequence ID" value="XM_023796890.2"/>
</dbReference>
<dbReference type="OrthoDB" id="77878at2759"/>
<dbReference type="AlphaFoldDB" id="A0A3B3S6A2"/>
<dbReference type="InterPro" id="IPR008547">
    <property type="entry name" value="DUF829_TMEM53"/>
</dbReference>
<organism evidence="1 2">
    <name type="scientific">Paramormyrops kingsleyae</name>
    <dbReference type="NCBI Taxonomy" id="1676925"/>
    <lineage>
        <taxon>Eukaryota</taxon>
        <taxon>Metazoa</taxon>
        <taxon>Chordata</taxon>
        <taxon>Craniata</taxon>
        <taxon>Vertebrata</taxon>
        <taxon>Euteleostomi</taxon>
        <taxon>Actinopterygii</taxon>
        <taxon>Neopterygii</taxon>
        <taxon>Teleostei</taxon>
        <taxon>Osteoglossocephala</taxon>
        <taxon>Osteoglossomorpha</taxon>
        <taxon>Osteoglossiformes</taxon>
        <taxon>Mormyridae</taxon>
        <taxon>Paramormyrops</taxon>
    </lineage>
</organism>
<dbReference type="RefSeq" id="XP_023652656.1">
    <property type="nucleotide sequence ID" value="XM_023796888.2"/>
</dbReference>
<dbReference type="SUPFAM" id="SSF53474">
    <property type="entry name" value="alpha/beta-Hydrolases"/>
    <property type="match status" value="1"/>
</dbReference>
<evidence type="ECO:0000313" key="1">
    <source>
        <dbReference type="Ensembl" id="ENSPKIP00000026299.1"/>
    </source>
</evidence>
<evidence type="ECO:0000313" key="2">
    <source>
        <dbReference type="Proteomes" id="UP000261540"/>
    </source>
</evidence>
<dbReference type="Ensembl" id="ENSPKIT00000007053.1">
    <property type="protein sequence ID" value="ENSPKIP00000026299.1"/>
    <property type="gene ID" value="ENSPKIG00000008838.1"/>
</dbReference>
<dbReference type="GeneTree" id="ENSGT00530000064743"/>
<reference evidence="1" key="1">
    <citation type="submission" date="2025-08" db="UniProtKB">
        <authorList>
            <consortium name="Ensembl"/>
        </authorList>
    </citation>
    <scope>IDENTIFICATION</scope>
</reference>
<dbReference type="GeneID" id="111836009"/>
<dbReference type="InterPro" id="IPR029058">
    <property type="entry name" value="AB_hydrolase_fold"/>
</dbReference>
<accession>A0A3B3S6A2</accession>
<proteinExistence type="predicted"/>
<dbReference type="GO" id="GO:0017171">
    <property type="term" value="F:serine hydrolase activity"/>
    <property type="evidence" value="ECO:0007669"/>
    <property type="project" value="TreeGrafter"/>
</dbReference>
<dbReference type="PANTHER" id="PTHR20908">
    <property type="entry name" value="LD15586P"/>
    <property type="match status" value="1"/>
</dbReference>
<dbReference type="STRING" id="1676925.ENSPKIP00000026299"/>